<evidence type="ECO:0000313" key="2">
    <source>
        <dbReference type="EMBL" id="KYM89823.1"/>
    </source>
</evidence>
<evidence type="ECO:0000256" key="1">
    <source>
        <dbReference type="SAM" id="MobiDB-lite"/>
    </source>
</evidence>
<accession>A0A195BT25</accession>
<keyword evidence="3" id="KW-1185">Reference proteome</keyword>
<sequence length="65" mass="6767">MLIRLLNGHYGRHHGGKKKDESLPLFTTVEGGGNNGGGNHHGLIENGVGTTVVSSAQLLSQSVFA</sequence>
<proteinExistence type="predicted"/>
<protein>
    <submittedName>
        <fullName evidence="2">Uncharacterized protein</fullName>
    </submittedName>
</protein>
<dbReference type="Proteomes" id="UP000078540">
    <property type="component" value="Unassembled WGS sequence"/>
</dbReference>
<name>A0A195BT25_9HYME</name>
<gene>
    <name evidence="2" type="ORF">ALC53_02135</name>
</gene>
<organism evidence="2 3">
    <name type="scientific">Atta colombica</name>
    <dbReference type="NCBI Taxonomy" id="520822"/>
    <lineage>
        <taxon>Eukaryota</taxon>
        <taxon>Metazoa</taxon>
        <taxon>Ecdysozoa</taxon>
        <taxon>Arthropoda</taxon>
        <taxon>Hexapoda</taxon>
        <taxon>Insecta</taxon>
        <taxon>Pterygota</taxon>
        <taxon>Neoptera</taxon>
        <taxon>Endopterygota</taxon>
        <taxon>Hymenoptera</taxon>
        <taxon>Apocrita</taxon>
        <taxon>Aculeata</taxon>
        <taxon>Formicoidea</taxon>
        <taxon>Formicidae</taxon>
        <taxon>Myrmicinae</taxon>
        <taxon>Atta</taxon>
    </lineage>
</organism>
<dbReference type="EMBL" id="KQ976417">
    <property type="protein sequence ID" value="KYM89823.1"/>
    <property type="molecule type" value="Genomic_DNA"/>
</dbReference>
<feature type="compositionally biased region" description="Gly residues" evidence="1">
    <location>
        <begin position="30"/>
        <end position="40"/>
    </location>
</feature>
<reference evidence="2 3" key="1">
    <citation type="submission" date="2015-09" db="EMBL/GenBank/DDBJ databases">
        <title>Atta colombica WGS genome.</title>
        <authorList>
            <person name="Nygaard S."/>
            <person name="Hu H."/>
            <person name="Boomsma J."/>
            <person name="Zhang G."/>
        </authorList>
    </citation>
    <scope>NUCLEOTIDE SEQUENCE [LARGE SCALE GENOMIC DNA]</scope>
    <source>
        <strain evidence="2">Treedump-2</strain>
        <tissue evidence="2">Whole body</tissue>
    </source>
</reference>
<feature type="region of interest" description="Disordered" evidence="1">
    <location>
        <begin position="12"/>
        <end position="43"/>
    </location>
</feature>
<evidence type="ECO:0000313" key="3">
    <source>
        <dbReference type="Proteomes" id="UP000078540"/>
    </source>
</evidence>
<dbReference type="AlphaFoldDB" id="A0A195BT25"/>